<dbReference type="OrthoDB" id="3692311at2759"/>
<proteinExistence type="predicted"/>
<feature type="transmembrane region" description="Helical" evidence="2">
    <location>
        <begin position="145"/>
        <end position="169"/>
    </location>
</feature>
<dbReference type="EMBL" id="FP929127">
    <property type="protein sequence ID" value="CBX95784.1"/>
    <property type="molecule type" value="Genomic_DNA"/>
</dbReference>
<dbReference type="HOGENOM" id="CLU_1053984_0_0_1"/>
<dbReference type="Proteomes" id="UP000002668">
    <property type="component" value="Genome"/>
</dbReference>
<dbReference type="InParanoid" id="E4ZW08"/>
<dbReference type="VEuPathDB" id="FungiDB:LEMA_P029360.1"/>
<evidence type="ECO:0000256" key="1">
    <source>
        <dbReference type="SAM" id="MobiDB-lite"/>
    </source>
</evidence>
<sequence>MSPQQRRQAASGNCPWGGFYQTCATGFKGCCLVDACTTGCPDGKDTTDPPDYASEAPTPTLTARSSTSISNTRTTTRSEVVNSSATATTIPPASTASTLSLDVITSISAGQTIYVTVDHPPTASPTASNPVSKKPSHEGHSPRTAAIVGGALGAIIFLIAIAIGSFLCLSRRKRKSYLSPKYPSQLIGSDMSEELHENASLEVNTRKLNMYRSGSGGSRHVTPQLDGREIKQHETASQSLRSSFAELPAEPLLWPGQHGTGRSF</sequence>
<dbReference type="GeneID" id="13280829"/>
<organism evidence="4">
    <name type="scientific">Leptosphaeria maculans (strain JN3 / isolate v23.1.3 / race Av1-4-5-6-7-8)</name>
    <name type="common">Blackleg fungus</name>
    <name type="synonym">Phoma lingam</name>
    <dbReference type="NCBI Taxonomy" id="985895"/>
    <lineage>
        <taxon>Eukaryota</taxon>
        <taxon>Fungi</taxon>
        <taxon>Dikarya</taxon>
        <taxon>Ascomycota</taxon>
        <taxon>Pezizomycotina</taxon>
        <taxon>Dothideomycetes</taxon>
        <taxon>Pleosporomycetidae</taxon>
        <taxon>Pleosporales</taxon>
        <taxon>Pleosporineae</taxon>
        <taxon>Leptosphaeriaceae</taxon>
        <taxon>Plenodomus</taxon>
        <taxon>Plenodomus lingam/Leptosphaeria maculans species complex</taxon>
    </lineage>
</organism>
<reference evidence="4" key="1">
    <citation type="journal article" date="2011" name="Nat. Commun.">
        <title>Effector diversification within compartments of the Leptosphaeria maculans genome affected by Repeat-Induced Point mutations.</title>
        <authorList>
            <person name="Rouxel T."/>
            <person name="Grandaubert J."/>
            <person name="Hane J.K."/>
            <person name="Hoede C."/>
            <person name="van de Wouw A.P."/>
            <person name="Couloux A."/>
            <person name="Dominguez V."/>
            <person name="Anthouard V."/>
            <person name="Bally P."/>
            <person name="Bourras S."/>
            <person name="Cozijnsen A.J."/>
            <person name="Ciuffetti L.M."/>
            <person name="Degrave A."/>
            <person name="Dilmaghani A."/>
            <person name="Duret L."/>
            <person name="Fudal I."/>
            <person name="Goodwin S.B."/>
            <person name="Gout L."/>
            <person name="Glaser N."/>
            <person name="Linglin J."/>
            <person name="Kema G.H.J."/>
            <person name="Lapalu N."/>
            <person name="Lawrence C.B."/>
            <person name="May K."/>
            <person name="Meyer M."/>
            <person name="Ollivier B."/>
            <person name="Poulain J."/>
            <person name="Schoch C.L."/>
            <person name="Simon A."/>
            <person name="Spatafora J.W."/>
            <person name="Stachowiak A."/>
            <person name="Turgeon B.G."/>
            <person name="Tyler B.M."/>
            <person name="Vincent D."/>
            <person name="Weissenbach J."/>
            <person name="Amselem J."/>
            <person name="Quesneville H."/>
            <person name="Oliver R.P."/>
            <person name="Wincker P."/>
            <person name="Balesdent M.-H."/>
            <person name="Howlett B.J."/>
        </authorList>
    </citation>
    <scope>NUCLEOTIDE SEQUENCE [LARGE SCALE GENOMIC DNA]</scope>
    <source>
        <strain evidence="4">JN3 / isolate v23.1.3 / race Av1-4-5-6-7-8</strain>
    </source>
</reference>
<keyword evidence="2" id="KW-0812">Transmembrane</keyword>
<evidence type="ECO:0000313" key="3">
    <source>
        <dbReference type="EMBL" id="CBX95784.1"/>
    </source>
</evidence>
<dbReference type="OMA" id="NDAYGAY"/>
<name>E4ZW08_LEPMJ</name>
<keyword evidence="2" id="KW-1133">Transmembrane helix</keyword>
<feature type="compositionally biased region" description="Low complexity" evidence="1">
    <location>
        <begin position="64"/>
        <end position="89"/>
    </location>
</feature>
<accession>E4ZW08</accession>
<keyword evidence="2" id="KW-0472">Membrane</keyword>
<feature type="region of interest" description="Disordered" evidence="1">
    <location>
        <begin position="118"/>
        <end position="142"/>
    </location>
</feature>
<dbReference type="STRING" id="985895.E4ZW08"/>
<evidence type="ECO:0000313" key="4">
    <source>
        <dbReference type="Proteomes" id="UP000002668"/>
    </source>
</evidence>
<feature type="region of interest" description="Disordered" evidence="1">
    <location>
        <begin position="42"/>
        <end position="89"/>
    </location>
</feature>
<gene>
    <name evidence="3" type="ORF">LEMA_P029360.1</name>
</gene>
<dbReference type="eggNOG" id="ENOG502TGHY">
    <property type="taxonomic scope" value="Eukaryota"/>
</dbReference>
<protein>
    <submittedName>
        <fullName evidence="3">Predicted protein</fullName>
    </submittedName>
</protein>
<evidence type="ECO:0000256" key="2">
    <source>
        <dbReference type="SAM" id="Phobius"/>
    </source>
</evidence>
<dbReference type="RefSeq" id="XP_003839263.1">
    <property type="nucleotide sequence ID" value="XM_003839215.1"/>
</dbReference>
<keyword evidence="4" id="KW-1185">Reference proteome</keyword>
<dbReference type="AlphaFoldDB" id="E4ZW08"/>